<organism evidence="2">
    <name type="scientific">hydrothermal vent metagenome</name>
    <dbReference type="NCBI Taxonomy" id="652676"/>
    <lineage>
        <taxon>unclassified sequences</taxon>
        <taxon>metagenomes</taxon>
        <taxon>ecological metagenomes</taxon>
    </lineage>
</organism>
<accession>A0A3B0XXN0</accession>
<name>A0A3B0XXN0_9ZZZZ</name>
<keyword evidence="1" id="KW-0175">Coiled coil</keyword>
<evidence type="ECO:0000313" key="2">
    <source>
        <dbReference type="EMBL" id="VAW66679.1"/>
    </source>
</evidence>
<proteinExistence type="predicted"/>
<evidence type="ECO:0000256" key="1">
    <source>
        <dbReference type="SAM" id="Coils"/>
    </source>
</evidence>
<protein>
    <submittedName>
        <fullName evidence="2">Uncharacterized protein</fullName>
    </submittedName>
</protein>
<sequence length="176" mass="20423">MIKTTLILIVFFLSTAVFADEALKQQINQDTEEYQRLVEQALAYRAETLRVYKDIKGSLENDIPLSGSDIEVLNDGMKKHLALRKAFYQVIFYYKYLLDEKSESIDSETRLKGIMLSLSAALVLYDNYLLAISIFEEDTQLRRYLNSKHDGYEIASSQLTDVTLEYNSLKNRQKIR</sequence>
<gene>
    <name evidence="2" type="ORF">MNBD_GAMMA10-2442</name>
</gene>
<dbReference type="EMBL" id="UOFJ01000228">
    <property type="protein sequence ID" value="VAW66679.1"/>
    <property type="molecule type" value="Genomic_DNA"/>
</dbReference>
<dbReference type="AlphaFoldDB" id="A0A3B0XXN0"/>
<feature type="coiled-coil region" evidence="1">
    <location>
        <begin position="20"/>
        <end position="47"/>
    </location>
</feature>
<reference evidence="2" key="1">
    <citation type="submission" date="2018-06" db="EMBL/GenBank/DDBJ databases">
        <authorList>
            <person name="Zhirakovskaya E."/>
        </authorList>
    </citation>
    <scope>NUCLEOTIDE SEQUENCE</scope>
</reference>
<feature type="non-terminal residue" evidence="2">
    <location>
        <position position="176"/>
    </location>
</feature>